<dbReference type="NCBIfam" id="NF033789">
    <property type="entry name" value="repress_SdpR"/>
    <property type="match status" value="1"/>
</dbReference>
<reference evidence="5 6" key="1">
    <citation type="submission" date="2019-12" db="EMBL/GenBank/DDBJ databases">
        <title>Novel species isolated from a subtropical stream in China.</title>
        <authorList>
            <person name="Lu H."/>
        </authorList>
    </citation>
    <scope>NUCLEOTIDE SEQUENCE [LARGE SCALE GENOMIC DNA]</scope>
    <source>
        <strain evidence="5 6">CY42W</strain>
    </source>
</reference>
<dbReference type="Proteomes" id="UP000642144">
    <property type="component" value="Unassembled WGS sequence"/>
</dbReference>
<dbReference type="PANTHER" id="PTHR33154">
    <property type="entry name" value="TRANSCRIPTIONAL REGULATOR, ARSR FAMILY"/>
    <property type="match status" value="1"/>
</dbReference>
<dbReference type="InterPro" id="IPR051081">
    <property type="entry name" value="HTH_MetalResp_TranReg"/>
</dbReference>
<dbReference type="InterPro" id="IPR036390">
    <property type="entry name" value="WH_DNA-bd_sf"/>
</dbReference>
<dbReference type="Gene3D" id="1.10.10.10">
    <property type="entry name" value="Winged helix-like DNA-binding domain superfamily/Winged helix DNA-binding domain"/>
    <property type="match status" value="1"/>
</dbReference>
<keyword evidence="6" id="KW-1185">Reference proteome</keyword>
<evidence type="ECO:0000259" key="4">
    <source>
        <dbReference type="PROSITE" id="PS50987"/>
    </source>
</evidence>
<sequence>MNKVFKALADPTRRQVLTLLKDGPLTAGELADHFEVSKPTMSAHFAILREADLIDSSKLGKSVVYCLKLSVLEEALAGFAGFLGIEVKAINPSVEPDSWPEGKR</sequence>
<dbReference type="NCBIfam" id="NF033788">
    <property type="entry name" value="HTH_metalloreg"/>
    <property type="match status" value="1"/>
</dbReference>
<gene>
    <name evidence="5" type="ORF">GTP69_19995</name>
</gene>
<evidence type="ECO:0000256" key="1">
    <source>
        <dbReference type="ARBA" id="ARBA00023015"/>
    </source>
</evidence>
<keyword evidence="1" id="KW-0805">Transcription regulation</keyword>
<evidence type="ECO:0000256" key="3">
    <source>
        <dbReference type="ARBA" id="ARBA00023163"/>
    </source>
</evidence>
<dbReference type="SUPFAM" id="SSF46785">
    <property type="entry name" value="Winged helix' DNA-binding domain"/>
    <property type="match status" value="1"/>
</dbReference>
<keyword evidence="3" id="KW-0804">Transcription</keyword>
<comment type="caution">
    <text evidence="5">The sequence shown here is derived from an EMBL/GenBank/DDBJ whole genome shotgun (WGS) entry which is preliminary data.</text>
</comment>
<dbReference type="InterPro" id="IPR001845">
    <property type="entry name" value="HTH_ArsR_DNA-bd_dom"/>
</dbReference>
<evidence type="ECO:0000313" key="5">
    <source>
        <dbReference type="EMBL" id="MYN28685.1"/>
    </source>
</evidence>
<keyword evidence="2" id="KW-0238">DNA-binding</keyword>
<dbReference type="PANTHER" id="PTHR33154:SF33">
    <property type="entry name" value="TRANSCRIPTIONAL REPRESSOR SDPR"/>
    <property type="match status" value="1"/>
</dbReference>
<evidence type="ECO:0000313" key="6">
    <source>
        <dbReference type="Proteomes" id="UP000642144"/>
    </source>
</evidence>
<dbReference type="EMBL" id="WWCT01000017">
    <property type="protein sequence ID" value="MYN28685.1"/>
    <property type="molecule type" value="Genomic_DNA"/>
</dbReference>
<dbReference type="CDD" id="cd00090">
    <property type="entry name" value="HTH_ARSR"/>
    <property type="match status" value="1"/>
</dbReference>
<proteinExistence type="predicted"/>
<dbReference type="Pfam" id="PF01022">
    <property type="entry name" value="HTH_5"/>
    <property type="match status" value="1"/>
</dbReference>
<dbReference type="PROSITE" id="PS50987">
    <property type="entry name" value="HTH_ARSR_2"/>
    <property type="match status" value="1"/>
</dbReference>
<dbReference type="PRINTS" id="PR00778">
    <property type="entry name" value="HTHARSR"/>
</dbReference>
<dbReference type="InterPro" id="IPR011991">
    <property type="entry name" value="ArsR-like_HTH"/>
</dbReference>
<accession>A0ABW9W4U9</accession>
<dbReference type="SMART" id="SM00418">
    <property type="entry name" value="HTH_ARSR"/>
    <property type="match status" value="1"/>
</dbReference>
<protein>
    <submittedName>
        <fullName evidence="5">Autorepressor SdpR family transcription factor</fullName>
    </submittedName>
</protein>
<dbReference type="RefSeq" id="WP_161056485.1">
    <property type="nucleotide sequence ID" value="NZ_WWCT01000017.1"/>
</dbReference>
<name>A0ABW9W4U9_9BURK</name>
<feature type="domain" description="HTH arsR-type" evidence="4">
    <location>
        <begin position="1"/>
        <end position="87"/>
    </location>
</feature>
<dbReference type="InterPro" id="IPR047796">
    <property type="entry name" value="SdpR-like_repress"/>
</dbReference>
<dbReference type="InterPro" id="IPR036388">
    <property type="entry name" value="WH-like_DNA-bd_sf"/>
</dbReference>
<organism evidence="5 6">
    <name type="scientific">Duganella levis</name>
    <dbReference type="NCBI Taxonomy" id="2692169"/>
    <lineage>
        <taxon>Bacteria</taxon>
        <taxon>Pseudomonadati</taxon>
        <taxon>Pseudomonadota</taxon>
        <taxon>Betaproteobacteria</taxon>
        <taxon>Burkholderiales</taxon>
        <taxon>Oxalobacteraceae</taxon>
        <taxon>Telluria group</taxon>
        <taxon>Duganella</taxon>
    </lineage>
</organism>
<evidence type="ECO:0000256" key="2">
    <source>
        <dbReference type="ARBA" id="ARBA00023125"/>
    </source>
</evidence>